<keyword evidence="5 7" id="KW-1133">Transmembrane helix</keyword>
<sequence>MSTRTLSLSTKAKSRRRGNIIRHVFMMLFSLIMIYPVVWWIGASLKSNSELSSPGIFPTVPVWQNFVEGWRSVPGYSFTHFYLNTFKLELAVLVVTLISCTLVAFGFARLDFPLKKMWFALLMATLMLPGQVLIIPQYAMFHQFGWVNTYLPFIVPHALAGGAGGTFFVFLLIQFIRGVPRELDESAKMDGCSWFGIYWRIILPLTKPAIVTVAIFCFLWNWDDFLGHLLYINSVDKYTVGLALRMINDSQAGQEWGQLLAMSLVSIIPATLVFVAAQKHFVEGIATTGIKG</sequence>
<organism evidence="9 10">
    <name type="scientific">Paenibacillus terreus</name>
    <dbReference type="NCBI Taxonomy" id="1387834"/>
    <lineage>
        <taxon>Bacteria</taxon>
        <taxon>Bacillati</taxon>
        <taxon>Bacillota</taxon>
        <taxon>Bacilli</taxon>
        <taxon>Bacillales</taxon>
        <taxon>Paenibacillaceae</taxon>
        <taxon>Paenibacillus</taxon>
    </lineage>
</organism>
<keyword evidence="4 7" id="KW-0812">Transmembrane</keyword>
<protein>
    <submittedName>
        <fullName evidence="9">Carbohydrate ABC transporter permease</fullName>
    </submittedName>
</protein>
<evidence type="ECO:0000313" key="10">
    <source>
        <dbReference type="Proteomes" id="UP001580407"/>
    </source>
</evidence>
<evidence type="ECO:0000256" key="1">
    <source>
        <dbReference type="ARBA" id="ARBA00004651"/>
    </source>
</evidence>
<dbReference type="Pfam" id="PF00528">
    <property type="entry name" value="BPD_transp_1"/>
    <property type="match status" value="1"/>
</dbReference>
<evidence type="ECO:0000259" key="8">
    <source>
        <dbReference type="PROSITE" id="PS50928"/>
    </source>
</evidence>
<dbReference type="PANTHER" id="PTHR43744">
    <property type="entry name" value="ABC TRANSPORTER PERMEASE PROTEIN MG189-RELATED-RELATED"/>
    <property type="match status" value="1"/>
</dbReference>
<feature type="transmembrane region" description="Helical" evidence="7">
    <location>
        <begin position="197"/>
        <end position="222"/>
    </location>
</feature>
<dbReference type="PROSITE" id="PS50928">
    <property type="entry name" value="ABC_TM1"/>
    <property type="match status" value="1"/>
</dbReference>
<feature type="domain" description="ABC transmembrane type-1" evidence="8">
    <location>
        <begin position="82"/>
        <end position="277"/>
    </location>
</feature>
<keyword evidence="2 7" id="KW-0813">Transport</keyword>
<keyword evidence="3" id="KW-1003">Cell membrane</keyword>
<evidence type="ECO:0000256" key="4">
    <source>
        <dbReference type="ARBA" id="ARBA00022692"/>
    </source>
</evidence>
<dbReference type="CDD" id="cd06261">
    <property type="entry name" value="TM_PBP2"/>
    <property type="match status" value="1"/>
</dbReference>
<dbReference type="EMBL" id="JBHILM010000021">
    <property type="protein sequence ID" value="MFB5682871.1"/>
    <property type="molecule type" value="Genomic_DNA"/>
</dbReference>
<dbReference type="InterPro" id="IPR000515">
    <property type="entry name" value="MetI-like"/>
</dbReference>
<evidence type="ECO:0000313" key="9">
    <source>
        <dbReference type="EMBL" id="MFB5682871.1"/>
    </source>
</evidence>
<feature type="transmembrane region" description="Helical" evidence="7">
    <location>
        <begin position="90"/>
        <end position="110"/>
    </location>
</feature>
<gene>
    <name evidence="9" type="ORF">ACE3NQ_18295</name>
</gene>
<comment type="similarity">
    <text evidence="7">Belongs to the binding-protein-dependent transport system permease family.</text>
</comment>
<evidence type="ECO:0000256" key="7">
    <source>
        <dbReference type="RuleBase" id="RU363032"/>
    </source>
</evidence>
<reference evidence="9 10" key="1">
    <citation type="submission" date="2024-09" db="EMBL/GenBank/DDBJ databases">
        <authorList>
            <person name="Ruan L."/>
        </authorList>
    </citation>
    <scope>NUCLEOTIDE SEQUENCE [LARGE SCALE GENOMIC DNA]</scope>
    <source>
        <strain evidence="9 10">D33</strain>
    </source>
</reference>
<keyword evidence="6 7" id="KW-0472">Membrane</keyword>
<dbReference type="PANTHER" id="PTHR43744:SF6">
    <property type="entry name" value="ABC TRANSPORTER PERMEASE PROTEIN YESQ-RELATED"/>
    <property type="match status" value="1"/>
</dbReference>
<evidence type="ECO:0000256" key="5">
    <source>
        <dbReference type="ARBA" id="ARBA00022989"/>
    </source>
</evidence>
<dbReference type="Gene3D" id="1.10.3720.10">
    <property type="entry name" value="MetI-like"/>
    <property type="match status" value="1"/>
</dbReference>
<dbReference type="InterPro" id="IPR035906">
    <property type="entry name" value="MetI-like_sf"/>
</dbReference>
<dbReference type="SUPFAM" id="SSF161098">
    <property type="entry name" value="MetI-like"/>
    <property type="match status" value="1"/>
</dbReference>
<proteinExistence type="inferred from homology"/>
<accession>A0ABV5BEA3</accession>
<evidence type="ECO:0000256" key="3">
    <source>
        <dbReference type="ARBA" id="ARBA00022475"/>
    </source>
</evidence>
<feature type="transmembrane region" description="Helical" evidence="7">
    <location>
        <begin position="20"/>
        <end position="42"/>
    </location>
</feature>
<name>A0ABV5BEA3_9BACL</name>
<comment type="subcellular location">
    <subcellularLocation>
        <location evidence="1 7">Cell membrane</location>
        <topology evidence="1 7">Multi-pass membrane protein</topology>
    </subcellularLocation>
</comment>
<feature type="transmembrane region" description="Helical" evidence="7">
    <location>
        <begin position="117"/>
        <end position="141"/>
    </location>
</feature>
<feature type="transmembrane region" description="Helical" evidence="7">
    <location>
        <begin position="153"/>
        <end position="176"/>
    </location>
</feature>
<dbReference type="RefSeq" id="WP_375526618.1">
    <property type="nucleotide sequence ID" value="NZ_JBHILM010000021.1"/>
</dbReference>
<feature type="transmembrane region" description="Helical" evidence="7">
    <location>
        <begin position="256"/>
        <end position="277"/>
    </location>
</feature>
<evidence type="ECO:0000256" key="2">
    <source>
        <dbReference type="ARBA" id="ARBA00022448"/>
    </source>
</evidence>
<dbReference type="Proteomes" id="UP001580407">
    <property type="component" value="Unassembled WGS sequence"/>
</dbReference>
<comment type="caution">
    <text evidence="9">The sequence shown here is derived from an EMBL/GenBank/DDBJ whole genome shotgun (WGS) entry which is preliminary data.</text>
</comment>
<evidence type="ECO:0000256" key="6">
    <source>
        <dbReference type="ARBA" id="ARBA00023136"/>
    </source>
</evidence>
<keyword evidence="10" id="KW-1185">Reference proteome</keyword>